<dbReference type="eggNOG" id="COG1426">
    <property type="taxonomic scope" value="Bacteria"/>
</dbReference>
<sequence>MNNDGLQKLKDIGAQKIYEDTHIPVEHIQALLHESFDGLTKIHFIGFISILQREYNIDLSELKSTGVAYYDERNPVETTTEDGIFIAPKKSRNFTLLYILIAMIMFLVALFYTVEYANKNMQNHTTIIDSTTINNAKKNINCIVPDANISQKDENKTLEDVNVTQEKVQSTSVVKEEKALQKSFKIVARSKVWMGYIDVETNKKYQKTFTGEFDLDPNKEWLLIFGHGYIDVIINSEQKKFNSKKTLRLLYKDSTITQLTFDEFKRLNRGNAW</sequence>
<keyword evidence="1" id="KW-1133">Transmembrane helix</keyword>
<organism evidence="2 3">
    <name type="scientific">Sulfurimonas autotrophica (strain ATCC BAA-671 / DSM 16294 / JCM 11897 / OK10)</name>
    <dbReference type="NCBI Taxonomy" id="563040"/>
    <lineage>
        <taxon>Bacteria</taxon>
        <taxon>Pseudomonadati</taxon>
        <taxon>Campylobacterota</taxon>
        <taxon>Epsilonproteobacteria</taxon>
        <taxon>Campylobacterales</taxon>
        <taxon>Sulfurimonadaceae</taxon>
        <taxon>Sulfurimonas</taxon>
    </lineage>
</organism>
<accession>E0UR01</accession>
<gene>
    <name evidence="2" type="ordered locus">Saut_1914</name>
</gene>
<reference evidence="3" key="1">
    <citation type="journal article" date="2010" name="Stand. Genomic Sci.">
        <title>Complete genome sequence of Sulfurimonas autotrophica type strain (OK10).</title>
        <authorList>
            <person name="Sikorski J."/>
            <person name="Munk C."/>
            <person name="Lapidus A."/>
            <person name="Djao O."/>
            <person name="Lucas S."/>
            <person name="Glavina Del Rio T."/>
            <person name="Nolan M."/>
            <person name="Tice H."/>
            <person name="Han C."/>
            <person name="Cheng J."/>
            <person name="Tapia R."/>
            <person name="Goodwin L."/>
            <person name="Pitluck S."/>
            <person name="Liolios K."/>
            <person name="Ivanova N."/>
            <person name="Mavromatis K."/>
            <person name="Mikhailova N."/>
            <person name="Pati A."/>
            <person name="Sims D."/>
            <person name="Meincke L."/>
            <person name="Brettin T."/>
            <person name="Detter J."/>
            <person name="Chen A."/>
            <person name="Palaniappan K."/>
            <person name="Land M."/>
            <person name="Hauser L."/>
            <person name="Chang Y."/>
            <person name="Jeffries C."/>
            <person name="Rohde M."/>
            <person name="Lang E."/>
            <person name="Spring S."/>
            <person name="Goker M."/>
            <person name="Woyke T."/>
            <person name="Bristow J."/>
            <person name="Eisen J."/>
            <person name="Markowitz V."/>
            <person name="Hugenholtz P."/>
            <person name="Kyrpides N."/>
            <person name="Klenk H."/>
        </authorList>
    </citation>
    <scope>NUCLEOTIDE SEQUENCE [LARGE SCALE GENOMIC DNA]</scope>
    <source>
        <strain evidence="3">ATCC BAA-671 / DSM 16294 / JCM 11897 / OK10</strain>
    </source>
</reference>
<keyword evidence="3" id="KW-1185">Reference proteome</keyword>
<dbReference type="Proteomes" id="UP000007803">
    <property type="component" value="Chromosome"/>
</dbReference>
<proteinExistence type="predicted"/>
<protein>
    <submittedName>
        <fullName evidence="2">Uncharacterized protein</fullName>
    </submittedName>
</protein>
<name>E0UR01_SULAO</name>
<feature type="transmembrane region" description="Helical" evidence="1">
    <location>
        <begin position="94"/>
        <end position="114"/>
    </location>
</feature>
<dbReference type="OrthoDB" id="5372824at2"/>
<evidence type="ECO:0000256" key="1">
    <source>
        <dbReference type="SAM" id="Phobius"/>
    </source>
</evidence>
<dbReference type="KEGG" id="sua:Saut_1914"/>
<evidence type="ECO:0000313" key="2">
    <source>
        <dbReference type="EMBL" id="ADN09957.1"/>
    </source>
</evidence>
<dbReference type="RefSeq" id="WP_013327710.1">
    <property type="nucleotide sequence ID" value="NC_014506.1"/>
</dbReference>
<evidence type="ECO:0000313" key="3">
    <source>
        <dbReference type="Proteomes" id="UP000007803"/>
    </source>
</evidence>
<dbReference type="AlphaFoldDB" id="E0UR01"/>
<dbReference type="EMBL" id="CP002205">
    <property type="protein sequence ID" value="ADN09957.1"/>
    <property type="molecule type" value="Genomic_DNA"/>
</dbReference>
<dbReference type="STRING" id="563040.Saut_1914"/>
<dbReference type="HOGENOM" id="CLU_073271_0_0_7"/>
<keyword evidence="1" id="KW-0812">Transmembrane</keyword>
<keyword evidence="1" id="KW-0472">Membrane</keyword>